<name>A0ABV5AL64_9BACL</name>
<reference evidence="9 10" key="1">
    <citation type="journal article" date="2024" name="Int. J. Mol. Sci.">
        <title>Exploration of Alicyclobacillus spp. Genome in Search of Antibiotic Resistance.</title>
        <authorList>
            <person name="Bucka-Kolendo J."/>
            <person name="Kiousi D.E."/>
            <person name="Dekowska A."/>
            <person name="Mikolajczuk-Szczyrba A."/>
            <person name="Karadedos D.M."/>
            <person name="Michael P."/>
            <person name="Galanis A."/>
            <person name="Sokolowska B."/>
        </authorList>
    </citation>
    <scope>NUCLEOTIDE SEQUENCE [LARGE SCALE GENOMIC DNA]</scope>
    <source>
        <strain evidence="9 10">KKP 3000</strain>
    </source>
</reference>
<feature type="transmembrane region" description="Helical" evidence="7">
    <location>
        <begin position="9"/>
        <end position="30"/>
    </location>
</feature>
<evidence type="ECO:0000313" key="9">
    <source>
        <dbReference type="EMBL" id="MFB5192903.1"/>
    </source>
</evidence>
<evidence type="ECO:0000259" key="8">
    <source>
        <dbReference type="PROSITE" id="PS50928"/>
    </source>
</evidence>
<comment type="similarity">
    <text evidence="7">Belongs to the binding-protein-dependent transport system permease family.</text>
</comment>
<dbReference type="PANTHER" id="PTHR32243:SF18">
    <property type="entry name" value="INNER MEMBRANE ABC TRANSPORTER PERMEASE PROTEIN YCJP"/>
    <property type="match status" value="1"/>
</dbReference>
<dbReference type="CDD" id="cd06261">
    <property type="entry name" value="TM_PBP2"/>
    <property type="match status" value="1"/>
</dbReference>
<keyword evidence="2 7" id="KW-0813">Transport</keyword>
<keyword evidence="3" id="KW-1003">Cell membrane</keyword>
<dbReference type="Proteomes" id="UP001579974">
    <property type="component" value="Unassembled WGS sequence"/>
</dbReference>
<evidence type="ECO:0000313" key="10">
    <source>
        <dbReference type="Proteomes" id="UP001579974"/>
    </source>
</evidence>
<comment type="subcellular location">
    <subcellularLocation>
        <location evidence="1 7">Cell membrane</location>
        <topology evidence="1 7">Multi-pass membrane protein</topology>
    </subcellularLocation>
</comment>
<evidence type="ECO:0000256" key="3">
    <source>
        <dbReference type="ARBA" id="ARBA00022475"/>
    </source>
</evidence>
<evidence type="ECO:0000256" key="2">
    <source>
        <dbReference type="ARBA" id="ARBA00022448"/>
    </source>
</evidence>
<proteinExistence type="inferred from homology"/>
<accession>A0ABV5AL64</accession>
<keyword evidence="10" id="KW-1185">Reference proteome</keyword>
<evidence type="ECO:0000256" key="5">
    <source>
        <dbReference type="ARBA" id="ARBA00022989"/>
    </source>
</evidence>
<dbReference type="InterPro" id="IPR050901">
    <property type="entry name" value="BP-dep_ABC_trans_perm"/>
</dbReference>
<feature type="domain" description="ABC transmembrane type-1" evidence="8">
    <location>
        <begin position="70"/>
        <end position="261"/>
    </location>
</feature>
<evidence type="ECO:0000256" key="4">
    <source>
        <dbReference type="ARBA" id="ARBA00022692"/>
    </source>
</evidence>
<dbReference type="PROSITE" id="PS50928">
    <property type="entry name" value="ABC_TM1"/>
    <property type="match status" value="1"/>
</dbReference>
<dbReference type="EMBL" id="JBDXSU010000031">
    <property type="protein sequence ID" value="MFB5192903.1"/>
    <property type="molecule type" value="Genomic_DNA"/>
</dbReference>
<dbReference type="RefSeq" id="WP_275475100.1">
    <property type="nucleotide sequence ID" value="NZ_CP162940.1"/>
</dbReference>
<keyword evidence="4 7" id="KW-0812">Transmembrane</keyword>
<evidence type="ECO:0000256" key="6">
    <source>
        <dbReference type="ARBA" id="ARBA00023136"/>
    </source>
</evidence>
<dbReference type="SUPFAM" id="SSF161098">
    <property type="entry name" value="MetI-like"/>
    <property type="match status" value="1"/>
</dbReference>
<protein>
    <submittedName>
        <fullName evidence="9">Carbohydrate ABC transporter permease</fullName>
    </submittedName>
</protein>
<feature type="transmembrane region" description="Helical" evidence="7">
    <location>
        <begin position="74"/>
        <end position="96"/>
    </location>
</feature>
<keyword evidence="6 7" id="KW-0472">Membrane</keyword>
<dbReference type="Pfam" id="PF00528">
    <property type="entry name" value="BPD_transp_1"/>
    <property type="match status" value="1"/>
</dbReference>
<gene>
    <name evidence="9" type="ORF">KKP3000_002497</name>
</gene>
<feature type="transmembrane region" description="Helical" evidence="7">
    <location>
        <begin position="135"/>
        <end position="157"/>
    </location>
</feature>
<dbReference type="InterPro" id="IPR000515">
    <property type="entry name" value="MetI-like"/>
</dbReference>
<evidence type="ECO:0000256" key="1">
    <source>
        <dbReference type="ARBA" id="ARBA00004651"/>
    </source>
</evidence>
<dbReference type="InterPro" id="IPR035906">
    <property type="entry name" value="MetI-like_sf"/>
</dbReference>
<keyword evidence="5 7" id="KW-1133">Transmembrane helix</keyword>
<evidence type="ECO:0000256" key="7">
    <source>
        <dbReference type="RuleBase" id="RU363032"/>
    </source>
</evidence>
<feature type="transmembrane region" description="Helical" evidence="7">
    <location>
        <begin position="108"/>
        <end position="129"/>
    </location>
</feature>
<dbReference type="Gene3D" id="1.10.3720.10">
    <property type="entry name" value="MetI-like"/>
    <property type="match status" value="1"/>
</dbReference>
<dbReference type="PANTHER" id="PTHR32243">
    <property type="entry name" value="MALTOSE TRANSPORT SYSTEM PERMEASE-RELATED"/>
    <property type="match status" value="1"/>
</dbReference>
<organism evidence="9 10">
    <name type="scientific">Alicyclobacillus fastidiosus</name>
    <dbReference type="NCBI Taxonomy" id="392011"/>
    <lineage>
        <taxon>Bacteria</taxon>
        <taxon>Bacillati</taxon>
        <taxon>Bacillota</taxon>
        <taxon>Bacilli</taxon>
        <taxon>Bacillales</taxon>
        <taxon>Alicyclobacillaceae</taxon>
        <taxon>Alicyclobacillus</taxon>
    </lineage>
</organism>
<comment type="caution">
    <text evidence="9">The sequence shown here is derived from an EMBL/GenBank/DDBJ whole genome shotgun (WGS) entry which is preliminary data.</text>
</comment>
<feature type="transmembrane region" description="Helical" evidence="7">
    <location>
        <begin position="236"/>
        <end position="261"/>
    </location>
</feature>
<sequence length="276" mass="30902">MIQPMWRKVVGYVVLILFLLMILLPFYWMFVTAFKPDTEIAAYPPHFIPQHPTFSHFKQAFVQYNFWPFIRNSIIVSLISTFLVLLFGSMAGFSLARLPIPGRTGIMVALLVISMFPAIAVVSPLYVLLKSLGWLNTYQALIVPYTAFNMPFAIWILRNYFLQVPGALFEAASVDGASVFRTFYQIFLPMTTPGLFTAAVFTFVACWTEFLFALVFNSSNAMRTIPVGIALFSGQYSVPYGTIFAGSLVAVVPIIILVIIFRKWIVSGLTQGAVKG</sequence>